<protein>
    <submittedName>
        <fullName evidence="5">Mss4-like protein</fullName>
    </submittedName>
</protein>
<keyword evidence="2" id="KW-0479">Metal-binding</keyword>
<dbReference type="InterPro" id="IPR052355">
    <property type="entry name" value="CENP-V-like"/>
</dbReference>
<dbReference type="Proteomes" id="UP001218218">
    <property type="component" value="Unassembled WGS sequence"/>
</dbReference>
<dbReference type="PANTHER" id="PTHR28620:SF1">
    <property type="entry name" value="CENP-V_GFA DOMAIN-CONTAINING PROTEIN"/>
    <property type="match status" value="1"/>
</dbReference>
<feature type="domain" description="CENP-V/GFA" evidence="4">
    <location>
        <begin position="10"/>
        <end position="123"/>
    </location>
</feature>
<dbReference type="Gene3D" id="2.170.150.70">
    <property type="match status" value="2"/>
</dbReference>
<dbReference type="EMBL" id="JARIHO010000004">
    <property type="protein sequence ID" value="KAJ7362805.1"/>
    <property type="molecule type" value="Genomic_DNA"/>
</dbReference>
<dbReference type="InterPro" id="IPR011057">
    <property type="entry name" value="Mss4-like_sf"/>
</dbReference>
<dbReference type="Pfam" id="PF04828">
    <property type="entry name" value="GFA"/>
    <property type="match status" value="2"/>
</dbReference>
<name>A0AAD7F2T9_9AGAR</name>
<proteinExistence type="inferred from homology"/>
<dbReference type="PANTHER" id="PTHR28620">
    <property type="entry name" value="CENTROMERE PROTEIN V"/>
    <property type="match status" value="1"/>
</dbReference>
<dbReference type="GO" id="GO:0016846">
    <property type="term" value="F:carbon-sulfur lyase activity"/>
    <property type="evidence" value="ECO:0007669"/>
    <property type="project" value="InterPro"/>
</dbReference>
<dbReference type="PROSITE" id="PS51891">
    <property type="entry name" value="CENP_V_GFA"/>
    <property type="match status" value="2"/>
</dbReference>
<dbReference type="SUPFAM" id="SSF51316">
    <property type="entry name" value="Mss4-like"/>
    <property type="match status" value="2"/>
</dbReference>
<evidence type="ECO:0000313" key="5">
    <source>
        <dbReference type="EMBL" id="KAJ7362805.1"/>
    </source>
</evidence>
<evidence type="ECO:0000256" key="1">
    <source>
        <dbReference type="ARBA" id="ARBA00005495"/>
    </source>
</evidence>
<evidence type="ECO:0000256" key="2">
    <source>
        <dbReference type="ARBA" id="ARBA00022723"/>
    </source>
</evidence>
<dbReference type="GO" id="GO:0046872">
    <property type="term" value="F:metal ion binding"/>
    <property type="evidence" value="ECO:0007669"/>
    <property type="project" value="UniProtKB-KW"/>
</dbReference>
<dbReference type="AlphaFoldDB" id="A0AAD7F2T9"/>
<accession>A0AAD7F2T9</accession>
<comment type="caution">
    <text evidence="5">The sequence shown here is derived from an EMBL/GenBank/DDBJ whole genome shotgun (WGS) entry which is preliminary data.</text>
</comment>
<organism evidence="5 6">
    <name type="scientific">Mycena albidolilacea</name>
    <dbReference type="NCBI Taxonomy" id="1033008"/>
    <lineage>
        <taxon>Eukaryota</taxon>
        <taxon>Fungi</taxon>
        <taxon>Dikarya</taxon>
        <taxon>Basidiomycota</taxon>
        <taxon>Agaricomycotina</taxon>
        <taxon>Agaricomycetes</taxon>
        <taxon>Agaricomycetidae</taxon>
        <taxon>Agaricales</taxon>
        <taxon>Marasmiineae</taxon>
        <taxon>Mycenaceae</taxon>
        <taxon>Mycena</taxon>
    </lineage>
</organism>
<dbReference type="InterPro" id="IPR006913">
    <property type="entry name" value="CENP-V/GFA"/>
</dbReference>
<keyword evidence="3" id="KW-0862">Zinc</keyword>
<gene>
    <name evidence="5" type="ORF">DFH08DRAFT_841506</name>
</gene>
<keyword evidence="6" id="KW-1185">Reference proteome</keyword>
<comment type="similarity">
    <text evidence="1">Belongs to the Gfa family.</text>
</comment>
<feature type="domain" description="CENP-V/GFA" evidence="4">
    <location>
        <begin position="144"/>
        <end position="253"/>
    </location>
</feature>
<evidence type="ECO:0000259" key="4">
    <source>
        <dbReference type="PROSITE" id="PS51891"/>
    </source>
</evidence>
<evidence type="ECO:0000313" key="6">
    <source>
        <dbReference type="Proteomes" id="UP001218218"/>
    </source>
</evidence>
<evidence type="ECO:0000256" key="3">
    <source>
        <dbReference type="ARBA" id="ARBA00022833"/>
    </source>
</evidence>
<reference evidence="5" key="1">
    <citation type="submission" date="2023-03" db="EMBL/GenBank/DDBJ databases">
        <title>Massive genome expansion in bonnet fungi (Mycena s.s.) driven by repeated elements and novel gene families across ecological guilds.</title>
        <authorList>
            <consortium name="Lawrence Berkeley National Laboratory"/>
            <person name="Harder C.B."/>
            <person name="Miyauchi S."/>
            <person name="Viragh M."/>
            <person name="Kuo A."/>
            <person name="Thoen E."/>
            <person name="Andreopoulos B."/>
            <person name="Lu D."/>
            <person name="Skrede I."/>
            <person name="Drula E."/>
            <person name="Henrissat B."/>
            <person name="Morin E."/>
            <person name="Kohler A."/>
            <person name="Barry K."/>
            <person name="LaButti K."/>
            <person name="Morin E."/>
            <person name="Salamov A."/>
            <person name="Lipzen A."/>
            <person name="Mereny Z."/>
            <person name="Hegedus B."/>
            <person name="Baldrian P."/>
            <person name="Stursova M."/>
            <person name="Weitz H."/>
            <person name="Taylor A."/>
            <person name="Grigoriev I.V."/>
            <person name="Nagy L.G."/>
            <person name="Martin F."/>
            <person name="Kauserud H."/>
        </authorList>
    </citation>
    <scope>NUCLEOTIDE SEQUENCE</scope>
    <source>
        <strain evidence="5">CBHHK002</strain>
    </source>
</reference>
<sequence>MSDTPQTIEYRGNCHCGAFRFTFRTPPLEQAFICNCSICSRNGYMWAFPASEQDLAVVKGDENSTLRSYHFGKGMLTHKFCPTCGTSVMRRGADGKCAINIRTLADVDLYSLPVLTSDGAAIEPQYKAPAPVQVEAVPEGSTVYNGNCHCGAVGFALVAPEIITTASDCNCSICTRAGALWTYPQVTAMTFRGLDSLVEYTFASKSIYHGFCKNCGVAIRARFDQGEACTDMAVNVRNMNGLDLSALQIKKWDGKSMLPLYEV</sequence>